<comment type="similarity">
    <text evidence="2">Belongs to the ACC deaminase/D-cysteine desulfhydrase family.</text>
</comment>
<dbReference type="PANTHER" id="PTHR43780">
    <property type="entry name" value="1-AMINOCYCLOPROPANE-1-CARBOXYLATE DEAMINASE-RELATED"/>
    <property type="match status" value="1"/>
</dbReference>
<dbReference type="InterPro" id="IPR001926">
    <property type="entry name" value="TrpB-like_PALP"/>
</dbReference>
<dbReference type="Proteomes" id="UP000778970">
    <property type="component" value="Unassembled WGS sequence"/>
</dbReference>
<dbReference type="Pfam" id="PF00291">
    <property type="entry name" value="PALP"/>
    <property type="match status" value="1"/>
</dbReference>
<evidence type="ECO:0000256" key="4">
    <source>
        <dbReference type="PIRSR" id="PIRSR006278-1"/>
    </source>
</evidence>
<evidence type="ECO:0000313" key="7">
    <source>
        <dbReference type="EMBL" id="MBK1696230.1"/>
    </source>
</evidence>
<dbReference type="EMBL" id="NRRE01000012">
    <property type="protein sequence ID" value="MBK1696230.1"/>
    <property type="molecule type" value="Genomic_DNA"/>
</dbReference>
<evidence type="ECO:0000256" key="5">
    <source>
        <dbReference type="PIRSR" id="PIRSR006278-2"/>
    </source>
</evidence>
<protein>
    <recommendedName>
        <fullName evidence="6">Tryptophan synthase beta chain-like PALP domain-containing protein</fullName>
    </recommendedName>
</protein>
<keyword evidence="3 5" id="KW-0663">Pyridoxal phosphate</keyword>
<dbReference type="AlphaFoldDB" id="A0A934QGP5"/>
<comment type="cofactor">
    <cofactor evidence="1">
        <name>pyridoxal 5'-phosphate</name>
        <dbReference type="ChEBI" id="CHEBI:597326"/>
    </cofactor>
</comment>
<feature type="active site" description="Nucleophile" evidence="4">
    <location>
        <position position="77"/>
    </location>
</feature>
<accession>A0A934QGP5</accession>
<name>A0A934QGP5_9PROT</name>
<reference evidence="7" key="1">
    <citation type="submission" date="2017-08" db="EMBL/GenBank/DDBJ databases">
        <authorList>
            <person name="Imhoff J.F."/>
            <person name="Rahn T."/>
            <person name="Kuenzel S."/>
            <person name="Neulinger S.C."/>
        </authorList>
    </citation>
    <scope>NUCLEOTIDE SEQUENCE</scope>
    <source>
        <strain evidence="7">DSM 9154</strain>
    </source>
</reference>
<comment type="caution">
    <text evidence="7">The sequence shown here is derived from an EMBL/GenBank/DDBJ whole genome shotgun (WGS) entry which is preliminary data.</text>
</comment>
<keyword evidence="8" id="KW-1185">Reference proteome</keyword>
<evidence type="ECO:0000259" key="6">
    <source>
        <dbReference type="Pfam" id="PF00291"/>
    </source>
</evidence>
<dbReference type="PANTHER" id="PTHR43780:SF2">
    <property type="entry name" value="1-AMINOCYCLOPROPANE-1-CARBOXYLATE DEAMINASE-RELATED"/>
    <property type="match status" value="1"/>
</dbReference>
<sequence>MSLSYLRSGIIKPTLAPTPIDHCPVLSDELGAEIWVKREDRQDDIGSGVKRRAIEATLRYLAATGKNALVADGVAQSNCLRALAHYASRARIPVYLVVRGHVPDPPHGNYLGLLRSGARIVHIADPAGLDDTIQAIVRDLTHHGYDPLVVPAGAAASFSVGGPMGLGCEISDQEQSLGVTFDYVVLPVGTAGTATGLHFSKKRHGARWSVIGVRIDEYTARVYHRLTQTFASALGVTDTDASGPQGLPFHLHQAALAGGYGQFSWEDVQESERLLSLTNLYFGPTYMLKALTGLRQMLSQGSLRRDARILLVHTGGTDERAVLRPDTTADYVAAHN</sequence>
<evidence type="ECO:0000256" key="3">
    <source>
        <dbReference type="ARBA" id="ARBA00022898"/>
    </source>
</evidence>
<feature type="modified residue" description="N6-(pyridoxal phosphate)lysine" evidence="5">
    <location>
        <position position="50"/>
    </location>
</feature>
<reference evidence="7" key="2">
    <citation type="journal article" date="2020" name="Microorganisms">
        <title>Osmotic Adaptation and Compatible Solute Biosynthesis of Phototrophic Bacteria as Revealed from Genome Analyses.</title>
        <authorList>
            <person name="Imhoff J.F."/>
            <person name="Rahn T."/>
            <person name="Kunzel S."/>
            <person name="Keller A."/>
            <person name="Neulinger S.C."/>
        </authorList>
    </citation>
    <scope>NUCLEOTIDE SEQUENCE</scope>
    <source>
        <strain evidence="7">DSM 9154</strain>
    </source>
</reference>
<dbReference type="InterPro" id="IPR036052">
    <property type="entry name" value="TrpB-like_PALP_sf"/>
</dbReference>
<gene>
    <name evidence="7" type="ORF">CKO21_03110</name>
</gene>
<dbReference type="Gene3D" id="3.40.50.1100">
    <property type="match status" value="2"/>
</dbReference>
<evidence type="ECO:0000256" key="1">
    <source>
        <dbReference type="ARBA" id="ARBA00001933"/>
    </source>
</evidence>
<dbReference type="SUPFAM" id="SSF53686">
    <property type="entry name" value="Tryptophan synthase beta subunit-like PLP-dependent enzymes"/>
    <property type="match status" value="1"/>
</dbReference>
<evidence type="ECO:0000313" key="8">
    <source>
        <dbReference type="Proteomes" id="UP000778970"/>
    </source>
</evidence>
<dbReference type="InterPro" id="IPR027278">
    <property type="entry name" value="ACCD_DCysDesulf"/>
</dbReference>
<feature type="domain" description="Tryptophan synthase beta chain-like PALP" evidence="6">
    <location>
        <begin position="12"/>
        <end position="315"/>
    </location>
</feature>
<proteinExistence type="inferred from homology"/>
<dbReference type="RefSeq" id="WP_027289828.1">
    <property type="nucleotide sequence ID" value="NZ_NRRE01000012.1"/>
</dbReference>
<dbReference type="PIRSF" id="PIRSF006278">
    <property type="entry name" value="ACCD_DCysDesulf"/>
    <property type="match status" value="1"/>
</dbReference>
<evidence type="ECO:0000256" key="2">
    <source>
        <dbReference type="ARBA" id="ARBA00008639"/>
    </source>
</evidence>
<dbReference type="GO" id="GO:0019148">
    <property type="term" value="F:D-cysteine desulfhydrase activity"/>
    <property type="evidence" value="ECO:0007669"/>
    <property type="project" value="TreeGrafter"/>
</dbReference>
<organism evidence="7 8">
    <name type="scientific">Rhodovibrio salinarum</name>
    <dbReference type="NCBI Taxonomy" id="1087"/>
    <lineage>
        <taxon>Bacteria</taxon>
        <taxon>Pseudomonadati</taxon>
        <taxon>Pseudomonadota</taxon>
        <taxon>Alphaproteobacteria</taxon>
        <taxon>Rhodospirillales</taxon>
        <taxon>Rhodovibrionaceae</taxon>
        <taxon>Rhodovibrio</taxon>
    </lineage>
</organism>